<dbReference type="AlphaFoldDB" id="A0A0A9HH01"/>
<evidence type="ECO:0000256" key="1">
    <source>
        <dbReference type="SAM" id="MobiDB-lite"/>
    </source>
</evidence>
<name>A0A0A9HH01_ARUDO</name>
<evidence type="ECO:0000313" key="2">
    <source>
        <dbReference type="EMBL" id="JAE32173.1"/>
    </source>
</evidence>
<protein>
    <submittedName>
        <fullName evidence="2">Uncharacterized protein</fullName>
    </submittedName>
</protein>
<dbReference type="EMBL" id="GBRH01165723">
    <property type="protein sequence ID" value="JAE32173.1"/>
    <property type="molecule type" value="Transcribed_RNA"/>
</dbReference>
<sequence length="68" mass="7546">MPPRTMTRRSCCSQIPSRTTPAPSPAPRLTDPRIAPDRPPLPVLHSSLLRGGALVRVALWTRKEPRPQ</sequence>
<feature type="region of interest" description="Disordered" evidence="1">
    <location>
        <begin position="1"/>
        <end position="41"/>
    </location>
</feature>
<reference evidence="2" key="1">
    <citation type="submission" date="2014-09" db="EMBL/GenBank/DDBJ databases">
        <authorList>
            <person name="Magalhaes I.L.F."/>
            <person name="Oliveira U."/>
            <person name="Santos F.R."/>
            <person name="Vidigal T.H.D.A."/>
            <person name="Brescovit A.D."/>
            <person name="Santos A.J."/>
        </authorList>
    </citation>
    <scope>NUCLEOTIDE SEQUENCE</scope>
    <source>
        <tissue evidence="2">Shoot tissue taken approximately 20 cm above the soil surface</tissue>
    </source>
</reference>
<organism evidence="2">
    <name type="scientific">Arundo donax</name>
    <name type="common">Giant reed</name>
    <name type="synonym">Donax arundinaceus</name>
    <dbReference type="NCBI Taxonomy" id="35708"/>
    <lineage>
        <taxon>Eukaryota</taxon>
        <taxon>Viridiplantae</taxon>
        <taxon>Streptophyta</taxon>
        <taxon>Embryophyta</taxon>
        <taxon>Tracheophyta</taxon>
        <taxon>Spermatophyta</taxon>
        <taxon>Magnoliopsida</taxon>
        <taxon>Liliopsida</taxon>
        <taxon>Poales</taxon>
        <taxon>Poaceae</taxon>
        <taxon>PACMAD clade</taxon>
        <taxon>Arundinoideae</taxon>
        <taxon>Arundineae</taxon>
        <taxon>Arundo</taxon>
    </lineage>
</organism>
<proteinExistence type="predicted"/>
<accession>A0A0A9HH01</accession>
<reference evidence="2" key="2">
    <citation type="journal article" date="2015" name="Data Brief">
        <title>Shoot transcriptome of the giant reed, Arundo donax.</title>
        <authorList>
            <person name="Barrero R.A."/>
            <person name="Guerrero F.D."/>
            <person name="Moolhuijzen P."/>
            <person name="Goolsby J.A."/>
            <person name="Tidwell J."/>
            <person name="Bellgard S.E."/>
            <person name="Bellgard M.I."/>
        </authorList>
    </citation>
    <scope>NUCLEOTIDE SEQUENCE</scope>
    <source>
        <tissue evidence="2">Shoot tissue taken approximately 20 cm above the soil surface</tissue>
    </source>
</reference>